<protein>
    <recommendedName>
        <fullName evidence="4">Ornithine carbamoyltransferase</fullName>
        <ecNumber evidence="4">2.1.3.3</ecNumber>
    </recommendedName>
</protein>
<proteinExistence type="inferred from homology"/>
<evidence type="ECO:0000313" key="9">
    <source>
        <dbReference type="Proteomes" id="UP000274920"/>
    </source>
</evidence>
<dbReference type="NCBIfam" id="NF001986">
    <property type="entry name" value="PRK00779.1"/>
    <property type="match status" value="1"/>
</dbReference>
<comment type="caution">
    <text evidence="8">The sequence shown here is derived from an EMBL/GenBank/DDBJ whole genome shotgun (WGS) entry which is preliminary data.</text>
</comment>
<dbReference type="NCBIfam" id="TIGR00658">
    <property type="entry name" value="orni_carb_tr"/>
    <property type="match status" value="1"/>
</dbReference>
<dbReference type="SUPFAM" id="SSF53671">
    <property type="entry name" value="Aspartate/ornithine carbamoyltransferase"/>
    <property type="match status" value="1"/>
</dbReference>
<evidence type="ECO:0000256" key="1">
    <source>
        <dbReference type="ARBA" id="ARBA00022490"/>
    </source>
</evidence>
<dbReference type="GO" id="GO:0033390">
    <property type="term" value="P:putrescine biosynthetic process from arginine via N-carbamoylputrescine"/>
    <property type="evidence" value="ECO:0007669"/>
    <property type="project" value="InterPro"/>
</dbReference>
<keyword evidence="2 5" id="KW-0808">Transferase</keyword>
<dbReference type="PRINTS" id="PR00100">
    <property type="entry name" value="AOTCASE"/>
</dbReference>
<dbReference type="InterPro" id="IPR006130">
    <property type="entry name" value="Asp/Orn_carbamoylTrfase"/>
</dbReference>
<dbReference type="NCBIfam" id="TIGR04384">
    <property type="entry name" value="putr_carbamoyl"/>
    <property type="match status" value="1"/>
</dbReference>
<dbReference type="RefSeq" id="WP_125127435.1">
    <property type="nucleotide sequence ID" value="NZ_CASCYM010000068.1"/>
</dbReference>
<dbReference type="PANTHER" id="PTHR45753">
    <property type="entry name" value="ORNITHINE CARBAMOYLTRANSFERASE, MITOCHONDRIAL"/>
    <property type="match status" value="1"/>
</dbReference>
<dbReference type="InterPro" id="IPR002292">
    <property type="entry name" value="Orn/put_carbamltrans"/>
</dbReference>
<name>A0A3R8LET7_9FIRM</name>
<keyword evidence="1" id="KW-0963">Cytoplasm</keyword>
<feature type="domain" description="Aspartate/ornithine carbamoyltransferase carbamoyl-P binding" evidence="7">
    <location>
        <begin position="7"/>
        <end position="147"/>
    </location>
</feature>
<feature type="domain" description="Aspartate/ornithine carbamoyltransferase Asp/Orn-binding" evidence="6">
    <location>
        <begin position="157"/>
        <end position="315"/>
    </location>
</feature>
<reference evidence="8" key="1">
    <citation type="submission" date="2018-10" db="EMBL/GenBank/DDBJ databases">
        <title>Schaedlerella arabinophila gen. nov. sp. nov., isolated from the mouse intestinal tract and comparative analysis with the genome of the closely related altered Schaedler flora strain ASF502.</title>
        <authorList>
            <person name="Miyake S."/>
            <person name="Soh M."/>
            <person name="Seedorf H."/>
        </authorList>
    </citation>
    <scope>NUCLEOTIDE SEQUENCE [LARGE SCALE GENOMIC DNA]</scope>
    <source>
        <strain evidence="8">DSM 106076</strain>
    </source>
</reference>
<dbReference type="Gene3D" id="3.40.50.1370">
    <property type="entry name" value="Aspartate/ornithine carbamoyltransferase"/>
    <property type="match status" value="2"/>
</dbReference>
<comment type="similarity">
    <text evidence="5">Belongs to the aspartate/ornithine carbamoyltransferase superfamily.</text>
</comment>
<evidence type="ECO:0000256" key="5">
    <source>
        <dbReference type="RuleBase" id="RU003634"/>
    </source>
</evidence>
<keyword evidence="9" id="KW-1185">Reference proteome</keyword>
<dbReference type="EMBL" id="RHJS01000002">
    <property type="protein sequence ID" value="RRK31846.1"/>
    <property type="molecule type" value="Genomic_DNA"/>
</dbReference>
<sequence>MYANGVRHFIDTMDFTKEELLDIIHLSLEIKKSIKAGYNPPLMKGKTLGMIFQQSSTRTRVSFETAMEQLGGHAQYLGPGMIQLGGHETIGDTGKVLSQLIDVVMARVIEHKTVVDLASACSIPVLNGMSDYNHPTQEIGDLCTIVENLPRGKKLEDCKVVFVGDATQVCASLAMITTKLGMKFVHYGPKGHQLQDSPSAACLAKIEENCKESGATFLTSDNREDVKGADFIYTDVWYGLYENEMPKEERVRVFGDYQVNRELMSLGNIGCKFMHCLPATRGEDVTDEVADSDSSLCWDEAGNRLTAMRGLLVYLTQYQREEAASELQIAAAKERLEKFMADRGIN</sequence>
<dbReference type="PANTHER" id="PTHR45753:SF3">
    <property type="entry name" value="ORNITHINE TRANSCARBAMYLASE, MITOCHONDRIAL"/>
    <property type="match status" value="1"/>
</dbReference>
<evidence type="ECO:0000259" key="6">
    <source>
        <dbReference type="Pfam" id="PF00185"/>
    </source>
</evidence>
<evidence type="ECO:0000256" key="4">
    <source>
        <dbReference type="NCBIfam" id="TIGR00658"/>
    </source>
</evidence>
<gene>
    <name evidence="8" type="primary">ptcA</name>
    <name evidence="8" type="ORF">EBB54_11040</name>
</gene>
<dbReference type="Proteomes" id="UP000274920">
    <property type="component" value="Unassembled WGS sequence"/>
</dbReference>
<dbReference type="GO" id="GO:0050231">
    <property type="term" value="F:putrescine carbamoyltransferase activity"/>
    <property type="evidence" value="ECO:0007669"/>
    <property type="project" value="InterPro"/>
</dbReference>
<dbReference type="InterPro" id="IPR036901">
    <property type="entry name" value="Asp/Orn_carbamoylTrfase_sf"/>
</dbReference>
<evidence type="ECO:0000313" key="8">
    <source>
        <dbReference type="EMBL" id="RRK31846.1"/>
    </source>
</evidence>
<dbReference type="InterPro" id="IPR006131">
    <property type="entry name" value="Asp_carbamoyltransf_Asp/Orn-bd"/>
</dbReference>
<dbReference type="FunFam" id="3.40.50.1370:FF:000008">
    <property type="entry name" value="Ornithine carbamoyltransferase"/>
    <property type="match status" value="1"/>
</dbReference>
<evidence type="ECO:0000259" key="7">
    <source>
        <dbReference type="Pfam" id="PF02729"/>
    </source>
</evidence>
<dbReference type="PRINTS" id="PR00102">
    <property type="entry name" value="OTCASE"/>
</dbReference>
<evidence type="ECO:0000256" key="2">
    <source>
        <dbReference type="ARBA" id="ARBA00022679"/>
    </source>
</evidence>
<dbReference type="AlphaFoldDB" id="A0A3R8LET7"/>
<dbReference type="Pfam" id="PF00185">
    <property type="entry name" value="OTCace"/>
    <property type="match status" value="1"/>
</dbReference>
<organism evidence="8 9">
    <name type="scientific">Schaedlerella arabinosiphila</name>
    <dbReference type="NCBI Taxonomy" id="2044587"/>
    <lineage>
        <taxon>Bacteria</taxon>
        <taxon>Bacillati</taxon>
        <taxon>Bacillota</taxon>
        <taxon>Clostridia</taxon>
        <taxon>Lachnospirales</taxon>
        <taxon>Lachnospiraceae</taxon>
        <taxon>Schaedlerella</taxon>
    </lineage>
</organism>
<dbReference type="GO" id="GO:0004585">
    <property type="term" value="F:ornithine carbamoyltransferase activity"/>
    <property type="evidence" value="ECO:0007669"/>
    <property type="project" value="UniProtKB-UniRule"/>
</dbReference>
<dbReference type="InterPro" id="IPR006132">
    <property type="entry name" value="Asp/Orn_carbamoyltranf_P-bd"/>
</dbReference>
<dbReference type="GO" id="GO:0019240">
    <property type="term" value="P:citrulline biosynthetic process"/>
    <property type="evidence" value="ECO:0007669"/>
    <property type="project" value="TreeGrafter"/>
</dbReference>
<dbReference type="EC" id="2.1.3.3" evidence="4"/>
<accession>A0A3R8LET7</accession>
<dbReference type="GO" id="GO:0016597">
    <property type="term" value="F:amino acid binding"/>
    <property type="evidence" value="ECO:0007669"/>
    <property type="project" value="InterPro"/>
</dbReference>
<dbReference type="GO" id="GO:0042450">
    <property type="term" value="P:L-arginine biosynthetic process via ornithine"/>
    <property type="evidence" value="ECO:0007669"/>
    <property type="project" value="UniProtKB-UniRule"/>
</dbReference>
<dbReference type="InterPro" id="IPR024903">
    <property type="entry name" value="PtcA"/>
</dbReference>
<evidence type="ECO:0000256" key="3">
    <source>
        <dbReference type="ARBA" id="ARBA00023115"/>
    </source>
</evidence>
<dbReference type="Pfam" id="PF02729">
    <property type="entry name" value="OTCace_N"/>
    <property type="match status" value="1"/>
</dbReference>
<keyword evidence="3" id="KW-0620">Polyamine biosynthesis</keyword>